<comment type="caution">
    <text evidence="4">The sequence shown here is derived from an EMBL/GenBank/DDBJ whole genome shotgun (WGS) entry which is preliminary data.</text>
</comment>
<evidence type="ECO:0000256" key="1">
    <source>
        <dbReference type="ARBA" id="ARBA00022829"/>
    </source>
</evidence>
<dbReference type="PANTHER" id="PTHR33969">
    <property type="entry name" value="SEGREGATION AND CONDENSATION PROTEIN A"/>
    <property type="match status" value="1"/>
</dbReference>
<dbReference type="EMBL" id="PVWP01000001">
    <property type="protein sequence ID" value="PSB39116.1"/>
    <property type="molecule type" value="Genomic_DNA"/>
</dbReference>
<dbReference type="PANTHER" id="PTHR33969:SF2">
    <property type="entry name" value="SEGREGATION AND CONDENSATION PROTEIN A"/>
    <property type="match status" value="1"/>
</dbReference>
<accession>A0ABX5FB11</accession>
<name>A0ABX5FB11_9CHRO</name>
<protein>
    <recommendedName>
        <fullName evidence="2">Segregation and condensation protein A</fullName>
    </recommendedName>
</protein>
<dbReference type="Proteomes" id="UP000238218">
    <property type="component" value="Unassembled WGS sequence"/>
</dbReference>
<reference evidence="4 5" key="2">
    <citation type="submission" date="2018-03" db="EMBL/GenBank/DDBJ databases">
        <title>The ancient ancestry and fast evolution of plastids.</title>
        <authorList>
            <person name="Moore K.R."/>
            <person name="Magnabosco C."/>
            <person name="Momper L."/>
            <person name="Gold D.A."/>
            <person name="Bosak T."/>
            <person name="Fournier G.P."/>
        </authorList>
    </citation>
    <scope>NUCLEOTIDE SEQUENCE [LARGE SCALE GENOMIC DNA]</scope>
    <source>
        <strain evidence="4 5">CCALA 015</strain>
    </source>
</reference>
<evidence type="ECO:0000256" key="3">
    <source>
        <dbReference type="SAM" id="MobiDB-lite"/>
    </source>
</evidence>
<gene>
    <name evidence="4" type="ORF">C7B81_00215</name>
</gene>
<evidence type="ECO:0000313" key="5">
    <source>
        <dbReference type="Proteomes" id="UP000238218"/>
    </source>
</evidence>
<keyword evidence="1" id="KW-0159">Chromosome partition</keyword>
<dbReference type="InterPro" id="IPR003768">
    <property type="entry name" value="ScpA"/>
</dbReference>
<evidence type="ECO:0000313" key="4">
    <source>
        <dbReference type="EMBL" id="PSB39116.1"/>
    </source>
</evidence>
<proteinExistence type="predicted"/>
<organism evidence="4 5">
    <name type="scientific">Aphanothece cf. minutissima CCALA 015</name>
    <dbReference type="NCBI Taxonomy" id="2107695"/>
    <lineage>
        <taxon>Bacteria</taxon>
        <taxon>Bacillati</taxon>
        <taxon>Cyanobacteriota</taxon>
        <taxon>Cyanophyceae</taxon>
        <taxon>Oscillatoriophycideae</taxon>
        <taxon>Chroococcales</taxon>
        <taxon>Aphanothecaceae</taxon>
        <taxon>Aphanothece</taxon>
    </lineage>
</organism>
<reference evidence="4 5" key="1">
    <citation type="submission" date="2018-02" db="EMBL/GenBank/DDBJ databases">
        <authorList>
            <person name="Moore K."/>
            <person name="Momper L."/>
        </authorList>
    </citation>
    <scope>NUCLEOTIDE SEQUENCE [LARGE SCALE GENOMIC DNA]</scope>
    <source>
        <strain evidence="4 5">CCALA 015</strain>
    </source>
</reference>
<sequence>MAEAGARLAIRLLQDAAERGDIDPWDVDVIAVVDGFLDQLRQRIELPRRLAPGGGSYERDLAESSEAFLAASVLVGLKAELLESATFPPEPLLEDSFAPEDDDGWDPSAVVLPRRPERHLLRRPVAPPPLQRPVTLGELIRQLEDIAERLEQEGGEGRHRPRARRYSERAAIAQVASLAHREKLPETTAALSRFLLEWEPTAETLEWVAFDALVGAWAEALACPRAGSPEDADLDSDRVGVFWALLFLSSQGKVELAQDGGLYGPLSLRRRREERGEAVSLPRLPGQGSDRGPAREAVAA</sequence>
<evidence type="ECO:0000256" key="2">
    <source>
        <dbReference type="ARBA" id="ARBA00044777"/>
    </source>
</evidence>
<dbReference type="Pfam" id="PF02616">
    <property type="entry name" value="SMC_ScpA"/>
    <property type="match status" value="1"/>
</dbReference>
<keyword evidence="5" id="KW-1185">Reference proteome</keyword>
<feature type="region of interest" description="Disordered" evidence="3">
    <location>
        <begin position="274"/>
        <end position="300"/>
    </location>
</feature>